<feature type="compositionally biased region" description="Basic and acidic residues" evidence="1">
    <location>
        <begin position="55"/>
        <end position="66"/>
    </location>
</feature>
<sequence length="66" mass="7581">MFITGRTKLSRQTKPLQSQQYPLCPTKNPNRSTLRPFSDAFTLRTPGFAQHQRPHRPDKADNEPSS</sequence>
<proteinExistence type="predicted"/>
<organism evidence="2 3">
    <name type="scientific">Aquitalea palustris</name>
    <dbReference type="NCBI Taxonomy" id="2480983"/>
    <lineage>
        <taxon>Bacteria</taxon>
        <taxon>Pseudomonadati</taxon>
        <taxon>Pseudomonadota</taxon>
        <taxon>Betaproteobacteria</taxon>
        <taxon>Neisseriales</taxon>
        <taxon>Chromobacteriaceae</taxon>
        <taxon>Aquitalea</taxon>
    </lineage>
</organism>
<accession>A0A454JE25</accession>
<evidence type="ECO:0000256" key="1">
    <source>
        <dbReference type="SAM" id="MobiDB-lite"/>
    </source>
</evidence>
<evidence type="ECO:0000313" key="2">
    <source>
        <dbReference type="EMBL" id="RMC92602.1"/>
    </source>
</evidence>
<protein>
    <submittedName>
        <fullName evidence="2">Uncharacterized protein</fullName>
    </submittedName>
</protein>
<dbReference type="AlphaFoldDB" id="A0A454JE25"/>
<reference evidence="2 3" key="1">
    <citation type="submission" date="2018-10" db="EMBL/GenBank/DDBJ databases">
        <title>Draft genome sequence of Aquitalea MWU14-2217 isolated from a wild cranberry bog in Provincetown, Massachusetts.</title>
        <authorList>
            <person name="Ebadzadsahrai G."/>
            <person name="Soby S."/>
        </authorList>
    </citation>
    <scope>NUCLEOTIDE SEQUENCE [LARGE SCALE GENOMIC DNA]</scope>
    <source>
        <strain evidence="2 3">MWU14-2217</strain>
    </source>
</reference>
<dbReference type="Proteomes" id="UP000274139">
    <property type="component" value="Unassembled WGS sequence"/>
</dbReference>
<dbReference type="OrthoDB" id="8592226at2"/>
<evidence type="ECO:0000313" key="3">
    <source>
        <dbReference type="Proteomes" id="UP000274139"/>
    </source>
</evidence>
<gene>
    <name evidence="2" type="ORF">EAY64_17940</name>
</gene>
<comment type="caution">
    <text evidence="2">The sequence shown here is derived from an EMBL/GenBank/DDBJ whole genome shotgun (WGS) entry which is preliminary data.</text>
</comment>
<feature type="region of interest" description="Disordered" evidence="1">
    <location>
        <begin position="1"/>
        <end position="66"/>
    </location>
</feature>
<keyword evidence="3" id="KW-1185">Reference proteome</keyword>
<name>A0A454JE25_9NEIS</name>
<dbReference type="EMBL" id="RFAR01000094">
    <property type="protein sequence ID" value="RMC92602.1"/>
    <property type="molecule type" value="Genomic_DNA"/>
</dbReference>
<dbReference type="RefSeq" id="WP_103526100.1">
    <property type="nucleotide sequence ID" value="NZ_JAIZDC010000003.1"/>
</dbReference>
<feature type="compositionally biased region" description="Polar residues" evidence="1">
    <location>
        <begin position="10"/>
        <end position="35"/>
    </location>
</feature>